<name>A0A5M9HKQ9_9SPHI</name>
<dbReference type="SUPFAM" id="SSF52266">
    <property type="entry name" value="SGNH hydrolase"/>
    <property type="match status" value="1"/>
</dbReference>
<accession>A0A5M9HKQ9</accession>
<dbReference type="PANTHER" id="PTHR43695:SF1">
    <property type="entry name" value="RHAMNOGALACTURONAN ACETYLESTERASE"/>
    <property type="match status" value="1"/>
</dbReference>
<dbReference type="Gene3D" id="3.40.50.1110">
    <property type="entry name" value="SGNH hydrolase"/>
    <property type="match status" value="1"/>
</dbReference>
<feature type="domain" description="SGNH hydrolase-type esterase" evidence="3">
    <location>
        <begin position="187"/>
        <end position="339"/>
    </location>
</feature>
<dbReference type="AlphaFoldDB" id="A0A5M9HKQ9"/>
<dbReference type="InterPro" id="IPR037459">
    <property type="entry name" value="RhgT-like"/>
</dbReference>
<proteinExistence type="inferred from homology"/>
<comment type="similarity">
    <text evidence="1">Belongs to the 'GDSL' lipolytic enzyme family.</text>
</comment>
<protein>
    <submittedName>
        <fullName evidence="5">Rhamnogalacturonan acetylesterase</fullName>
    </submittedName>
</protein>
<evidence type="ECO:0000256" key="2">
    <source>
        <dbReference type="ARBA" id="ARBA00022801"/>
    </source>
</evidence>
<dbReference type="Gene3D" id="2.60.120.430">
    <property type="entry name" value="Galactose-binding lectin"/>
    <property type="match status" value="1"/>
</dbReference>
<sequence>MTLLYLPSVSAQVTSFKFDFGNGKTAKGYKQVISEMQYTAERGYGFLPGASLKASDHRGKDPLTTDFISSEKPFFFSVRVPEGNYNVTVTMGDEKGSSVQTIRVENRRLMVENTLTRNGKITKKTFTVHVRTPDIAGSGERVRLKPRESGYFHWDDQLTIEFNGKEPKICGVEIERTDKSVSVFLAGNSTVVDQADEPYAAWGQMIPVFFQPGKVVIANYAESGETLKAFRAERRLAKILSLIKAGDYLFIEFVHNDQKPGGNHLDPFTTYKETINEYIQAARQKGAFPVLITSMHRRNFDENGKIINTLGDYPEAMRQLGKQENVPVIDLNAMSKQLYEAWGPEASLKAFVHFPANTFPGQIQKLEDNTHFTPYGAYELAKCMVEGIKKEVPGLAKYLRSTSTFNPSMPDPVDQWDWPLSPKVSVAKPDGN</sequence>
<dbReference type="Pfam" id="PF21254">
    <property type="entry name" value="AGA-YXIM_GBD"/>
    <property type="match status" value="1"/>
</dbReference>
<dbReference type="InterPro" id="IPR049033">
    <property type="entry name" value="AGA-YXIM_GBD"/>
</dbReference>
<reference evidence="5 6" key="1">
    <citation type="submission" date="2019-09" db="EMBL/GenBank/DDBJ databases">
        <title>Pararcticibacter amylolyticus gen. nov., sp. nov., isolated from a rottenly hemp rope, and reclassification of Pedobacter tournemirensis as Pararcticibacter tournemirensis comb. nov.</title>
        <authorList>
            <person name="Cai Y."/>
        </authorList>
    </citation>
    <scope>NUCLEOTIDE SEQUENCE [LARGE SCALE GENOMIC DNA]</scope>
    <source>
        <strain evidence="5 6">TF5-37.2-LB10</strain>
    </source>
</reference>
<dbReference type="InterPro" id="IPR008979">
    <property type="entry name" value="Galactose-bd-like_sf"/>
</dbReference>
<dbReference type="GO" id="GO:0016788">
    <property type="term" value="F:hydrolase activity, acting on ester bonds"/>
    <property type="evidence" value="ECO:0007669"/>
    <property type="project" value="UniProtKB-ARBA"/>
</dbReference>
<evidence type="ECO:0000256" key="1">
    <source>
        <dbReference type="ARBA" id="ARBA00008668"/>
    </source>
</evidence>
<evidence type="ECO:0000259" key="3">
    <source>
        <dbReference type="Pfam" id="PF13472"/>
    </source>
</evidence>
<dbReference type="OrthoDB" id="9807041at2"/>
<evidence type="ECO:0000313" key="6">
    <source>
        <dbReference type="Proteomes" id="UP000322918"/>
    </source>
</evidence>
<gene>
    <name evidence="5" type="ORF">F1649_00185</name>
</gene>
<evidence type="ECO:0000313" key="5">
    <source>
        <dbReference type="EMBL" id="KAA8486853.1"/>
    </source>
</evidence>
<dbReference type="CDD" id="cd01821">
    <property type="entry name" value="Rhamnogalacturan_acetylesterase_like"/>
    <property type="match status" value="1"/>
</dbReference>
<dbReference type="SUPFAM" id="SSF49785">
    <property type="entry name" value="Galactose-binding domain-like"/>
    <property type="match status" value="1"/>
</dbReference>
<dbReference type="EMBL" id="VWNE01000001">
    <property type="protein sequence ID" value="KAA8486853.1"/>
    <property type="molecule type" value="Genomic_DNA"/>
</dbReference>
<feature type="domain" description="Beta-agarase/YXIM esterase-like galactose-binding" evidence="4">
    <location>
        <begin position="16"/>
        <end position="102"/>
    </location>
</feature>
<organism evidence="5 6">
    <name type="scientific">Arcticibacter tournemirensis</name>
    <dbReference type="NCBI Taxonomy" id="699437"/>
    <lineage>
        <taxon>Bacteria</taxon>
        <taxon>Pseudomonadati</taxon>
        <taxon>Bacteroidota</taxon>
        <taxon>Sphingobacteriia</taxon>
        <taxon>Sphingobacteriales</taxon>
        <taxon>Sphingobacteriaceae</taxon>
        <taxon>Arcticibacter</taxon>
    </lineage>
</organism>
<comment type="caution">
    <text evidence="5">The sequence shown here is derived from an EMBL/GenBank/DDBJ whole genome shotgun (WGS) entry which is preliminary data.</text>
</comment>
<dbReference type="Proteomes" id="UP000322918">
    <property type="component" value="Unassembled WGS sequence"/>
</dbReference>
<evidence type="ECO:0000259" key="4">
    <source>
        <dbReference type="Pfam" id="PF21254"/>
    </source>
</evidence>
<dbReference type="PANTHER" id="PTHR43695">
    <property type="entry name" value="PUTATIVE (AFU_ORTHOLOGUE AFUA_2G17250)-RELATED"/>
    <property type="match status" value="1"/>
</dbReference>
<keyword evidence="2" id="KW-0378">Hydrolase</keyword>
<dbReference type="Pfam" id="PF13472">
    <property type="entry name" value="Lipase_GDSL_2"/>
    <property type="match status" value="1"/>
</dbReference>
<dbReference type="InterPro" id="IPR036514">
    <property type="entry name" value="SGNH_hydro_sf"/>
</dbReference>
<keyword evidence="6" id="KW-1185">Reference proteome</keyword>
<dbReference type="InterPro" id="IPR013830">
    <property type="entry name" value="SGNH_hydro"/>
</dbReference>